<dbReference type="RefSeq" id="YP_010111175.1">
    <property type="nucleotide sequence ID" value="NC_055878.1"/>
</dbReference>
<protein>
    <submittedName>
        <fullName evidence="1">ATPase containing protein</fullName>
    </submittedName>
</protein>
<evidence type="ECO:0000313" key="2">
    <source>
        <dbReference type="Proteomes" id="UP000594030"/>
    </source>
</evidence>
<proteinExistence type="predicted"/>
<reference evidence="1 2" key="1">
    <citation type="submission" date="2020-07" db="EMBL/GenBank/DDBJ databases">
        <title>Taxonomic proposal: Crassvirales, a new order of highly abundant and diverse bacterial viruses.</title>
        <authorList>
            <person name="Shkoporov A.N."/>
            <person name="Stockdale S.R."/>
            <person name="Guerin E."/>
            <person name="Ross R.P."/>
            <person name="Hill C."/>
        </authorList>
    </citation>
    <scope>NUCLEOTIDE SEQUENCE [LARGE SCALE GENOMIC DNA]</scope>
</reference>
<dbReference type="KEGG" id="vg:65129509"/>
<name>A0A7M1RX60_9CAUD</name>
<dbReference type="GeneID" id="65129509"/>
<evidence type="ECO:0000313" key="1">
    <source>
        <dbReference type="EMBL" id="QOR59017.1"/>
    </source>
</evidence>
<organism evidence="1 2">
    <name type="scientific">uncultured phage cr108_1</name>
    <dbReference type="NCBI Taxonomy" id="2772069"/>
    <lineage>
        <taxon>Viruses</taxon>
        <taxon>Duplodnaviria</taxon>
        <taxon>Heunggongvirae</taxon>
        <taxon>Uroviricota</taxon>
        <taxon>Caudoviricetes</taxon>
        <taxon>Crassvirales</taxon>
        <taxon>Steigviridae</taxon>
        <taxon>Asinivirinae</taxon>
        <taxon>Pipoluvirus</taxon>
        <taxon>Pipoluvirus rarus</taxon>
    </lineage>
</organism>
<keyword evidence="2" id="KW-1185">Reference proteome</keyword>
<dbReference type="Proteomes" id="UP000594030">
    <property type="component" value="Segment"/>
</dbReference>
<accession>A0A7M1RX60</accession>
<dbReference type="EMBL" id="MT774385">
    <property type="protein sequence ID" value="QOR59017.1"/>
    <property type="molecule type" value="Genomic_DNA"/>
</dbReference>
<sequence>MAKVVGIFGFSGDGKTTSTIINPDGSIDLSPEGYKGIDPKSHGILNVDMKSLPFPATLTKQWCSENKNYRETCDIDMIIRTLKVWAQDPNIKSCSVDTINSYITYKEMLDRRKMSFDAWRDMAIDIVDLINTANVILREDQICYIFGHVELITDIDGNDRKVLATSGKKLKKIFPESMFPVVLFTRVEPGLEGENKYYFETKANHSSGKTPLGMFKDFLIPNSLKLVDQTIREYYDMK</sequence>